<comment type="caution">
    <text evidence="1">The sequence shown here is derived from an EMBL/GenBank/DDBJ whole genome shotgun (WGS) entry which is preliminary data.</text>
</comment>
<accession>A0ABV6YIJ6</accession>
<evidence type="ECO:0000313" key="2">
    <source>
        <dbReference type="Proteomes" id="UP001593833"/>
    </source>
</evidence>
<protein>
    <submittedName>
        <fullName evidence="1">Uncharacterized protein</fullName>
    </submittedName>
</protein>
<sequence length="273" mass="31110">MNSSHTSTVCERFFLAVFMSCILACSIGGCGGQADKHLPAPETFRWSEKPITFSPPPENWKRQKAQSNGRSGVRFERFGAPWGRIIVAEYYPVGRRDRRAPLAELIADTDRLSENEFSKRLQRVQFLALDPVYDEEREIARRANNALSEARTLHRKGDRADARRSLDMALRFAYLVEYELDDFLDEVLVTADQFVDADDVYISTPFPDSLAGVATQCVSYRMRHDGFLYSGLEIWALVDNHLFTLDCLGTRSDSLLFERILDTVSFPPLELPQ</sequence>
<name>A0ABV6YIJ6_UNCEI</name>
<organism evidence="1 2">
    <name type="scientific">Eiseniibacteriota bacterium</name>
    <dbReference type="NCBI Taxonomy" id="2212470"/>
    <lineage>
        <taxon>Bacteria</taxon>
        <taxon>Candidatus Eiseniibacteriota</taxon>
    </lineage>
</organism>
<evidence type="ECO:0000313" key="1">
    <source>
        <dbReference type="EMBL" id="MFC1572153.1"/>
    </source>
</evidence>
<keyword evidence="2" id="KW-1185">Reference proteome</keyword>
<dbReference type="EMBL" id="JBHPKH010000005">
    <property type="protein sequence ID" value="MFC1572153.1"/>
    <property type="molecule type" value="Genomic_DNA"/>
</dbReference>
<reference evidence="1 2" key="1">
    <citation type="submission" date="2024-09" db="EMBL/GenBank/DDBJ databases">
        <authorList>
            <person name="D'Angelo T."/>
        </authorList>
    </citation>
    <scope>NUCLEOTIDE SEQUENCE [LARGE SCALE GENOMIC DNA]</scope>
    <source>
        <strain evidence="1">SAG AM-320-E07</strain>
    </source>
</reference>
<gene>
    <name evidence="1" type="ORF">ACFL6M_01015</name>
</gene>
<dbReference type="Proteomes" id="UP001593833">
    <property type="component" value="Unassembled WGS sequence"/>
</dbReference>
<proteinExistence type="predicted"/>